<proteinExistence type="predicted"/>
<dbReference type="RefSeq" id="WP_084410258.1">
    <property type="nucleotide sequence ID" value="NZ_FWXR01000009.1"/>
</dbReference>
<feature type="chain" id="PRO_5012709638" evidence="1">
    <location>
        <begin position="28"/>
        <end position="161"/>
    </location>
</feature>
<organism evidence="2 3">
    <name type="scientific">Fulvimarina manganoxydans</name>
    <dbReference type="NCBI Taxonomy" id="937218"/>
    <lineage>
        <taxon>Bacteria</taxon>
        <taxon>Pseudomonadati</taxon>
        <taxon>Pseudomonadota</taxon>
        <taxon>Alphaproteobacteria</taxon>
        <taxon>Hyphomicrobiales</taxon>
        <taxon>Aurantimonadaceae</taxon>
        <taxon>Fulvimarina</taxon>
    </lineage>
</organism>
<evidence type="ECO:0000256" key="1">
    <source>
        <dbReference type="SAM" id="SignalP"/>
    </source>
</evidence>
<evidence type="ECO:0000313" key="2">
    <source>
        <dbReference type="EMBL" id="SMC83080.1"/>
    </source>
</evidence>
<dbReference type="EMBL" id="FWXR01000009">
    <property type="protein sequence ID" value="SMC83080.1"/>
    <property type="molecule type" value="Genomic_DNA"/>
</dbReference>
<dbReference type="AlphaFoldDB" id="A0A1W2CD23"/>
<name>A0A1W2CD23_9HYPH</name>
<gene>
    <name evidence="2" type="ORF">SAMN06297251_109102</name>
</gene>
<dbReference type="OrthoDB" id="996425at2"/>
<keyword evidence="1" id="KW-0732">Signal</keyword>
<dbReference type="STRING" id="937218.SAMN06297251_109102"/>
<keyword evidence="3" id="KW-1185">Reference proteome</keyword>
<reference evidence="2 3" key="1">
    <citation type="submission" date="2017-04" db="EMBL/GenBank/DDBJ databases">
        <authorList>
            <person name="Afonso C.L."/>
            <person name="Miller P.J."/>
            <person name="Scott M.A."/>
            <person name="Spackman E."/>
            <person name="Goraichik I."/>
            <person name="Dimitrov K.M."/>
            <person name="Suarez D.L."/>
            <person name="Swayne D.E."/>
        </authorList>
    </citation>
    <scope>NUCLEOTIDE SEQUENCE [LARGE SCALE GENOMIC DNA]</scope>
    <source>
        <strain evidence="2 3">CGMCC 1.10972</strain>
    </source>
</reference>
<feature type="signal peptide" evidence="1">
    <location>
        <begin position="1"/>
        <end position="27"/>
    </location>
</feature>
<accession>A0A1W2CD23</accession>
<evidence type="ECO:0000313" key="3">
    <source>
        <dbReference type="Proteomes" id="UP000192656"/>
    </source>
</evidence>
<protein>
    <submittedName>
        <fullName evidence="2">Uncharacterized protein</fullName>
    </submittedName>
</protein>
<dbReference type="Proteomes" id="UP000192656">
    <property type="component" value="Unassembled WGS sequence"/>
</dbReference>
<sequence>MIRLSRPLLLAALVAAAPLLAVQSAAAEDVNYVNERFGTSATFPGERFPQPLPAPTNGDGLGWTAPNGAEIYIYGRDNLGGETPQTIIANRAETDEVTYKASGKRWAVVSGYRDGKIFYERYILRGDLIHSVAVRYPEEVREIYDPLVGPVTMSLRGPSSS</sequence>